<dbReference type="PANTHER" id="PTHR31500">
    <property type="entry name" value="AT-HOOK MOTIF NUCLEAR-LOCALIZED PROTEIN 9"/>
    <property type="match status" value="1"/>
</dbReference>
<dbReference type="AlphaFoldDB" id="A0A2H9ZWB3"/>
<dbReference type="EMBL" id="KZ453122">
    <property type="protein sequence ID" value="PKA47563.1"/>
    <property type="molecule type" value="Genomic_DNA"/>
</dbReference>
<name>A0A2H9ZWB3_9ASPA</name>
<dbReference type="Proteomes" id="UP000236161">
    <property type="component" value="Unassembled WGS sequence"/>
</dbReference>
<comment type="subcellular location">
    <subcellularLocation>
        <location evidence="1">Nucleus</location>
    </subcellularLocation>
</comment>
<feature type="compositionally biased region" description="Low complexity" evidence="2">
    <location>
        <begin position="115"/>
        <end position="125"/>
    </location>
</feature>
<comment type="function">
    <text evidence="1">Transcription factor that specifically binds AT-rich DNA sequences related to the nuclear matrix attachment regions (MARs).</text>
</comment>
<evidence type="ECO:0000256" key="2">
    <source>
        <dbReference type="SAM" id="MobiDB-lite"/>
    </source>
</evidence>
<feature type="region of interest" description="Disordered" evidence="2">
    <location>
        <begin position="319"/>
        <end position="371"/>
    </location>
</feature>
<evidence type="ECO:0000313" key="5">
    <source>
        <dbReference type="Proteomes" id="UP000236161"/>
    </source>
</evidence>
<feature type="domain" description="PPC" evidence="3">
    <location>
        <begin position="127"/>
        <end position="304"/>
    </location>
</feature>
<evidence type="ECO:0000313" key="4">
    <source>
        <dbReference type="EMBL" id="PKA47563.1"/>
    </source>
</evidence>
<comment type="domain">
    <text evidence="1">The PPC domain mediates interactions between AHL proteins.</text>
</comment>
<evidence type="ECO:0000256" key="1">
    <source>
        <dbReference type="RuleBase" id="RU367031"/>
    </source>
</evidence>
<dbReference type="PANTHER" id="PTHR31500:SF56">
    <property type="entry name" value="AT-HOOK MOTIF NUCLEAR-LOCALIZED PROTEIN"/>
    <property type="match status" value="1"/>
</dbReference>
<dbReference type="GO" id="GO:0003680">
    <property type="term" value="F:minor groove of adenine-thymine-rich DNA binding"/>
    <property type="evidence" value="ECO:0007669"/>
    <property type="project" value="UniProtKB-UniRule"/>
</dbReference>
<dbReference type="STRING" id="1088818.A0A2H9ZWB3"/>
<feature type="compositionally biased region" description="Basic residues" evidence="2">
    <location>
        <begin position="128"/>
        <end position="138"/>
    </location>
</feature>
<accession>A0A2H9ZWB3</accession>
<keyword evidence="1" id="KW-0539">Nucleus</keyword>
<keyword evidence="5" id="KW-1185">Reference proteome</keyword>
<keyword evidence="1" id="KW-0804">Transcription</keyword>
<dbReference type="GO" id="GO:0005634">
    <property type="term" value="C:nucleus"/>
    <property type="evidence" value="ECO:0007669"/>
    <property type="project" value="UniProtKB-SubCell"/>
</dbReference>
<dbReference type="OrthoDB" id="1903967at2759"/>
<feature type="compositionally biased region" description="Pro residues" evidence="2">
    <location>
        <begin position="24"/>
        <end position="36"/>
    </location>
</feature>
<sequence>MRMERRDSFEFFVSEGGAESPSPSLTPSPASTPSPPAGASAGSVRSDDGSGRGSELAAASSDFAVGGMSIALGRGKGIMGAAGDGGGEGELGRKKSGSPRKYEADVTALALTPRSSSPFSPASDFSGKRGRGRPRGSGKRQLLATLARILSFSQKGPRAICILSANGAISNVTLRQPGSSGGILTFEARTTIFLLPFICQWQLFMFFNFCVKLIARSNKRTAGRFEILTLSGSFTITDSGGIRSRTGGLSVSLAGPDGRVIGGGVAGLLLAASPIQVVVGSFTPNAFKEQRRNLNSDTSPISPMLTAVTQISQTTVEGERVASHAGMPVPNTSNDANNSKNAPNLNPSSFQSVRWQGLQPPSEQKLSPDINICLHRE</sequence>
<gene>
    <name evidence="4" type="ORF">AXF42_Ash014759</name>
</gene>
<evidence type="ECO:0000259" key="3">
    <source>
        <dbReference type="PROSITE" id="PS51742"/>
    </source>
</evidence>
<keyword evidence="1" id="KW-0805">Transcription regulation</keyword>
<reference evidence="4 5" key="1">
    <citation type="journal article" date="2017" name="Nature">
        <title>The Apostasia genome and the evolution of orchids.</title>
        <authorList>
            <person name="Zhang G.Q."/>
            <person name="Liu K.W."/>
            <person name="Li Z."/>
            <person name="Lohaus R."/>
            <person name="Hsiao Y.Y."/>
            <person name="Niu S.C."/>
            <person name="Wang J.Y."/>
            <person name="Lin Y.C."/>
            <person name="Xu Q."/>
            <person name="Chen L.J."/>
            <person name="Yoshida K."/>
            <person name="Fujiwara S."/>
            <person name="Wang Z.W."/>
            <person name="Zhang Y.Q."/>
            <person name="Mitsuda N."/>
            <person name="Wang M."/>
            <person name="Liu G.H."/>
            <person name="Pecoraro L."/>
            <person name="Huang H.X."/>
            <person name="Xiao X.J."/>
            <person name="Lin M."/>
            <person name="Wu X.Y."/>
            <person name="Wu W.L."/>
            <person name="Chen Y.Y."/>
            <person name="Chang S.B."/>
            <person name="Sakamoto S."/>
            <person name="Ohme-Takagi M."/>
            <person name="Yagi M."/>
            <person name="Zeng S.J."/>
            <person name="Shen C.Y."/>
            <person name="Yeh C.M."/>
            <person name="Luo Y.B."/>
            <person name="Tsai W.C."/>
            <person name="Van de Peer Y."/>
            <person name="Liu Z.J."/>
        </authorList>
    </citation>
    <scope>NUCLEOTIDE SEQUENCE [LARGE SCALE GENOMIC DNA]</scope>
    <source>
        <strain evidence="5">cv. Shenzhen</strain>
        <tissue evidence="4">Stem</tissue>
    </source>
</reference>
<dbReference type="Pfam" id="PF03479">
    <property type="entry name" value="PCC"/>
    <property type="match status" value="1"/>
</dbReference>
<keyword evidence="1" id="KW-0238">DNA-binding</keyword>
<organism evidence="4 5">
    <name type="scientific">Apostasia shenzhenica</name>
    <dbReference type="NCBI Taxonomy" id="1088818"/>
    <lineage>
        <taxon>Eukaryota</taxon>
        <taxon>Viridiplantae</taxon>
        <taxon>Streptophyta</taxon>
        <taxon>Embryophyta</taxon>
        <taxon>Tracheophyta</taxon>
        <taxon>Spermatophyta</taxon>
        <taxon>Magnoliopsida</taxon>
        <taxon>Liliopsida</taxon>
        <taxon>Asparagales</taxon>
        <taxon>Orchidaceae</taxon>
        <taxon>Apostasioideae</taxon>
        <taxon>Apostasia</taxon>
    </lineage>
</organism>
<dbReference type="SUPFAM" id="SSF117856">
    <property type="entry name" value="AF0104/ALDC/Ptd012-like"/>
    <property type="match status" value="1"/>
</dbReference>
<dbReference type="CDD" id="cd11378">
    <property type="entry name" value="DUF296"/>
    <property type="match status" value="1"/>
</dbReference>
<protein>
    <recommendedName>
        <fullName evidence="1">AT-hook motif nuclear-localized protein</fullName>
    </recommendedName>
</protein>
<dbReference type="InterPro" id="IPR039605">
    <property type="entry name" value="AHL"/>
</dbReference>
<dbReference type="PROSITE" id="PS51742">
    <property type="entry name" value="PPC"/>
    <property type="match status" value="1"/>
</dbReference>
<dbReference type="Gene3D" id="3.30.1330.80">
    <property type="entry name" value="Hypothetical protein, similar to alpha- acetolactate decarboxylase, domain 2"/>
    <property type="match status" value="1"/>
</dbReference>
<proteinExistence type="predicted"/>
<feature type="compositionally biased region" description="Polar residues" evidence="2">
    <location>
        <begin position="330"/>
        <end position="365"/>
    </location>
</feature>
<dbReference type="InterPro" id="IPR005175">
    <property type="entry name" value="PPC_dom"/>
</dbReference>
<feature type="region of interest" description="Disordered" evidence="2">
    <location>
        <begin position="81"/>
        <end position="139"/>
    </location>
</feature>
<feature type="region of interest" description="Disordered" evidence="2">
    <location>
        <begin position="1"/>
        <end position="59"/>
    </location>
</feature>